<dbReference type="Pfam" id="PF20666">
    <property type="entry name" value="ZW10_C"/>
    <property type="match status" value="1"/>
</dbReference>
<evidence type="ECO:0000259" key="1">
    <source>
        <dbReference type="Pfam" id="PF20666"/>
    </source>
</evidence>
<dbReference type="PANTHER" id="PTHR12205">
    <property type="entry name" value="CENTROMERE/KINETOCHORE PROTEIN ZW10"/>
    <property type="match status" value="1"/>
</dbReference>
<evidence type="ECO:0000313" key="3">
    <source>
        <dbReference type="EMBL" id="CCA15073.1"/>
    </source>
</evidence>
<protein>
    <submittedName>
        <fullName evidence="3">Centromere/kinetochore protein putative</fullName>
    </submittedName>
</protein>
<organism evidence="3">
    <name type="scientific">Albugo laibachii Nc14</name>
    <dbReference type="NCBI Taxonomy" id="890382"/>
    <lineage>
        <taxon>Eukaryota</taxon>
        <taxon>Sar</taxon>
        <taxon>Stramenopiles</taxon>
        <taxon>Oomycota</taxon>
        <taxon>Peronosporomycetes</taxon>
        <taxon>Albuginales</taxon>
        <taxon>Albuginaceae</taxon>
        <taxon>Albugo</taxon>
    </lineage>
</organism>
<name>F0W1Z4_9STRA</name>
<dbReference type="InterPro" id="IPR048343">
    <property type="entry name" value="ZW10_C"/>
</dbReference>
<dbReference type="PANTHER" id="PTHR12205:SF0">
    <property type="entry name" value="CENTROMERE_KINETOCHORE PROTEIN ZW10 HOMOLOG"/>
    <property type="match status" value="1"/>
</dbReference>
<reference evidence="3" key="1">
    <citation type="journal article" date="2011" name="PLoS Biol.">
        <title>Gene gain and loss during evolution of obligate parasitism in the white rust pathogen of Arabidopsis thaliana.</title>
        <authorList>
            <person name="Kemen E."/>
            <person name="Gardiner A."/>
            <person name="Schultz-Larsen T."/>
            <person name="Kemen A.C."/>
            <person name="Balmuth A.L."/>
            <person name="Robert-Seilaniantz A."/>
            <person name="Bailey K."/>
            <person name="Holub E."/>
            <person name="Studholme D.J."/>
            <person name="Maclean D."/>
            <person name="Jones J.D."/>
        </authorList>
    </citation>
    <scope>NUCLEOTIDE SEQUENCE</scope>
</reference>
<dbReference type="InterPro" id="IPR055148">
    <property type="entry name" value="ZW10_C_2"/>
</dbReference>
<gene>
    <name evidence="3" type="primary">AlNc14C8G1073</name>
    <name evidence="3" type="ORF">ALNC14_012160</name>
</gene>
<dbReference type="AlphaFoldDB" id="F0W1Z4"/>
<proteinExistence type="predicted"/>
<dbReference type="Gene3D" id="1.10.357.150">
    <property type="match status" value="1"/>
</dbReference>
<dbReference type="GO" id="GO:0005737">
    <property type="term" value="C:cytoplasm"/>
    <property type="evidence" value="ECO:0007669"/>
    <property type="project" value="GOC"/>
</dbReference>
<feature type="domain" description="Centromere/kinetochore protein zw10 C-terminal" evidence="1">
    <location>
        <begin position="495"/>
        <end position="623"/>
    </location>
</feature>
<dbReference type="EMBL" id="FR824053">
    <property type="protein sequence ID" value="CCA15073.1"/>
    <property type="molecule type" value="Genomic_DNA"/>
</dbReference>
<dbReference type="GO" id="GO:0007094">
    <property type="term" value="P:mitotic spindle assembly checkpoint signaling"/>
    <property type="evidence" value="ECO:0007669"/>
    <property type="project" value="TreeGrafter"/>
</dbReference>
<accession>F0W1Z4</accession>
<dbReference type="InterPro" id="IPR046362">
    <property type="entry name" value="Zw10/DSL1_C_sf"/>
</dbReference>
<reference evidence="3" key="2">
    <citation type="submission" date="2011-02" db="EMBL/GenBank/DDBJ databases">
        <authorList>
            <person name="MacLean D."/>
        </authorList>
    </citation>
    <scope>NUCLEOTIDE SEQUENCE</scope>
</reference>
<dbReference type="Pfam" id="PF22766">
    <property type="entry name" value="ZW10_C2"/>
    <property type="match status" value="1"/>
</dbReference>
<evidence type="ECO:0000259" key="2">
    <source>
        <dbReference type="Pfam" id="PF22766"/>
    </source>
</evidence>
<dbReference type="GO" id="GO:1990423">
    <property type="term" value="C:RZZ complex"/>
    <property type="evidence" value="ECO:0007669"/>
    <property type="project" value="TreeGrafter"/>
</dbReference>
<feature type="domain" description="ZW10 C-terminal helical" evidence="2">
    <location>
        <begin position="645"/>
        <end position="782"/>
    </location>
</feature>
<sequence>MSAIEDLTQKLENTYTEIARIKSDVTSSLTSFYTNSSSISIEEAIKLASKYQEITQNKPDGETHSALSQLSIQLRQVMTQLQFDYPGKSAEKELSTPSVHAKCVLSYTESQRVKRQIETSEQMLLLIEKIISIDSQLRQIDALLGEDELVKASNLVKNAEAMLTMLKDAERSEVVGKGSTSYILKVMEMQWLKKKTRVETHIYRLFDELVQWEGDSVRILSSLANLDDELTIDASGRKRILSTELWSAAEVMGIQISTLEDLVEQTVEKIIQPSLQTSTPKKLHFQHEKEFSRVALHDLQKGTSETQSSDPKSNKASTFHRKILLIADVLVEFFRQLFTEKSTLSGQWMELMWKEPGNLEKILLDYFVEQLPADKSVLASLASQFRDLMSEFVDKLSIGDLHLSIPSQLLNFADHIYHFHAKKRVHSILSLGRDYMRRNYCDSIKITGATERCSLFNTEHVGKCGTGKGLNKGCQNGVPDLSTQESDDDFGQTYFQMPDYRISTCVHDLLELAHQTLIEACESDEHSAEVLLSAVRDLFFLFRMMIPALYVDTITNDGRICMLYHNDCMYITYHMLSIGFHYAKRFPSSIQSKTTMIDLVPIFRRSAEETLSQFTLSVRKELLSKLQSLPLPSQMSSLDQYEDYVKMVNYKISNLSSPWKEGLPGVLYQRMIGLMVEPLLCAFMDRIVTKEVISVSRSPQLHHILSLLLECVNAYDSTAQAIKYLPTIVQLQDVTLILKEPIASVQDMVNAGKIAAYNRKKVAILVRALIPRGSRQDDLLKRLEDDRAHGTATE</sequence>
<dbReference type="GO" id="GO:0006888">
    <property type="term" value="P:endoplasmic reticulum to Golgi vesicle-mediated transport"/>
    <property type="evidence" value="ECO:0007669"/>
    <property type="project" value="TreeGrafter"/>
</dbReference>
<dbReference type="HOGENOM" id="CLU_012948_0_0_1"/>